<accession>A0ABR9BRY1</accession>
<comment type="caution">
    <text evidence="1">The sequence shown here is derived from an EMBL/GenBank/DDBJ whole genome shotgun (WGS) entry which is preliminary data.</text>
</comment>
<dbReference type="SUPFAM" id="SSF55729">
    <property type="entry name" value="Acyl-CoA N-acyltransferases (Nat)"/>
    <property type="match status" value="1"/>
</dbReference>
<keyword evidence="2" id="KW-1185">Reference proteome</keyword>
<gene>
    <name evidence="1" type="ORF">IFT38_00020</name>
</gene>
<dbReference type="Proteomes" id="UP000620025">
    <property type="component" value="Unassembled WGS sequence"/>
</dbReference>
<protein>
    <submittedName>
        <fullName evidence="1">GNAT family N-acetyltransferase</fullName>
    </submittedName>
</protein>
<evidence type="ECO:0000313" key="2">
    <source>
        <dbReference type="Proteomes" id="UP000620025"/>
    </source>
</evidence>
<dbReference type="Gene3D" id="3.40.630.30">
    <property type="match status" value="1"/>
</dbReference>
<dbReference type="RefSeq" id="WP_192064988.1">
    <property type="nucleotide sequence ID" value="NZ_JACYWY010000002.1"/>
</dbReference>
<organism evidence="1 2">
    <name type="scientific">Pseudomonas coleopterorum</name>
    <dbReference type="NCBI Taxonomy" id="1605838"/>
    <lineage>
        <taxon>Bacteria</taxon>
        <taxon>Pseudomonadati</taxon>
        <taxon>Pseudomonadota</taxon>
        <taxon>Gammaproteobacteria</taxon>
        <taxon>Pseudomonadales</taxon>
        <taxon>Pseudomonadaceae</taxon>
        <taxon>Pseudomonas</taxon>
    </lineage>
</organism>
<sequence>MHLLEKLGFAHEGTLRDVEYKDGRYISLHQLSLIETDPAAVELIRPASG</sequence>
<evidence type="ECO:0000313" key="1">
    <source>
        <dbReference type="EMBL" id="MBD8767920.1"/>
    </source>
</evidence>
<dbReference type="EMBL" id="JACYWZ010000001">
    <property type="protein sequence ID" value="MBD8767920.1"/>
    <property type="molecule type" value="Genomic_DNA"/>
</dbReference>
<proteinExistence type="predicted"/>
<dbReference type="InterPro" id="IPR016181">
    <property type="entry name" value="Acyl_CoA_acyltransferase"/>
</dbReference>
<name>A0ABR9BRY1_9PSED</name>
<reference evidence="1 2" key="1">
    <citation type="journal article" date="2020" name="FEMS Microbiol. Ecol.">
        <title>Temporal dynamics of bacterial communities during seed development and maturation.</title>
        <authorList>
            <person name="Chesneau G."/>
            <person name="Torres-Cortes G."/>
            <person name="Briand M."/>
            <person name="Darrasse A."/>
            <person name="Preveaux A."/>
            <person name="Marais C."/>
            <person name="Jacques M.A."/>
            <person name="Shade A."/>
            <person name="Barret M."/>
        </authorList>
    </citation>
    <scope>NUCLEOTIDE SEQUENCE [LARGE SCALE GENOMIC DNA]</scope>
    <source>
        <strain evidence="1 2">CFBP13599</strain>
    </source>
</reference>